<dbReference type="RefSeq" id="WP_007701049.1">
    <property type="nucleotide sequence ID" value="NZ_AJKW01000005.1"/>
</dbReference>
<name>A0AAC8VSE4_9ENTR</name>
<dbReference type="AlphaFoldDB" id="A0AAC8VSE4"/>
<reference evidence="3" key="1">
    <citation type="submission" date="2015-07" db="EMBL/GenBank/DDBJ databases">
        <authorList>
            <person name="Moine D."/>
            <person name="Kassam M."/>
        </authorList>
    </citation>
    <scope>NUCLEOTIDE SEQUENCE [LARGE SCALE GENOMIC DNA]</scope>
    <source>
        <strain evidence="3">NCTC 9529</strain>
    </source>
</reference>
<dbReference type="InterPro" id="IPR021254">
    <property type="entry name" value="DUF2806"/>
</dbReference>
<gene>
    <name evidence="1" type="ORF">AFK65_16420</name>
    <name evidence="2" type="ORF">NCTC9529_03367</name>
</gene>
<dbReference type="Proteomes" id="UP000254849">
    <property type="component" value="Unassembled WGS sequence"/>
</dbReference>
<dbReference type="KEGG" id="cui:AFK65_16420"/>
<evidence type="ECO:0000313" key="1">
    <source>
        <dbReference type="EMBL" id="ALB56169.1"/>
    </source>
</evidence>
<evidence type="ECO:0000313" key="4">
    <source>
        <dbReference type="Proteomes" id="UP000254849"/>
    </source>
</evidence>
<dbReference type="EMBL" id="UFYH01000001">
    <property type="protein sequence ID" value="STD14931.1"/>
    <property type="molecule type" value="Genomic_DNA"/>
</dbReference>
<reference evidence="2 4" key="4">
    <citation type="submission" date="2018-06" db="EMBL/GenBank/DDBJ databases">
        <authorList>
            <consortium name="Pathogen Informatics"/>
            <person name="Doyle S."/>
        </authorList>
    </citation>
    <scope>NUCLEOTIDE SEQUENCE [LARGE SCALE GENOMIC DNA]</scope>
    <source>
        <strain evidence="4">NCTC 9529</strain>
        <strain evidence="2">NCTC9529</strain>
    </source>
</reference>
<evidence type="ECO:0000313" key="2">
    <source>
        <dbReference type="EMBL" id="STD14931.1"/>
    </source>
</evidence>
<reference evidence="1 3" key="3">
    <citation type="journal article" date="2016" name="Genome Announc.">
        <title>Fully Closed Genome Sequences of Five Type Strains of the Genus Cronobacter and One Cronobacter sakazakii Strain.</title>
        <authorList>
            <person name="Moine D."/>
            <person name="Kassam M."/>
            <person name="Baert L."/>
            <person name="Tang Y."/>
            <person name="Barretto C."/>
            <person name="Ngom Bru C."/>
            <person name="Klijn A."/>
            <person name="Descombes P."/>
        </authorList>
    </citation>
    <scope>NUCLEOTIDE SEQUENCE [LARGE SCALE GENOMIC DNA]</scope>
    <source>
        <strain evidence="1 3">NCTC 9529</strain>
    </source>
</reference>
<dbReference type="Pfam" id="PF10987">
    <property type="entry name" value="DUF2806"/>
    <property type="match status" value="1"/>
</dbReference>
<dbReference type="Proteomes" id="UP000061974">
    <property type="component" value="Chromosome"/>
</dbReference>
<dbReference type="EMBL" id="CP012257">
    <property type="protein sequence ID" value="ALB56169.1"/>
    <property type="molecule type" value="Genomic_DNA"/>
</dbReference>
<keyword evidence="4" id="KW-1185">Reference proteome</keyword>
<accession>A0AAC8VSE4</accession>
<reference evidence="3" key="2">
    <citation type="submission" date="2015-09" db="EMBL/GenBank/DDBJ databases">
        <title>Cronobacter genome sequencing and assembly.</title>
        <authorList>
            <person name="Descombes P."/>
            <person name="Baert L."/>
            <person name="Ngom-Bru C."/>
            <person name="Barretto C."/>
        </authorList>
    </citation>
    <scope>NUCLEOTIDE SEQUENCE [LARGE SCALE GENOMIC DNA]</scope>
    <source>
        <strain evidence="3">NCTC 9529</strain>
    </source>
</reference>
<evidence type="ECO:0000313" key="3">
    <source>
        <dbReference type="Proteomes" id="UP000061974"/>
    </source>
</evidence>
<organism evidence="1 3">
    <name type="scientific">Cronobacter universalis NCTC 9529</name>
    <dbReference type="NCBI Taxonomy" id="1074000"/>
    <lineage>
        <taxon>Bacteria</taxon>
        <taxon>Pseudomonadati</taxon>
        <taxon>Pseudomonadota</taxon>
        <taxon>Gammaproteobacteria</taxon>
        <taxon>Enterobacterales</taxon>
        <taxon>Enterobacteriaceae</taxon>
        <taxon>Cronobacter</taxon>
    </lineage>
</organism>
<sequence length="345" mass="39413">MSVSKLVEKLWETVGAKSISALCKPGQIRREGLANIEIERKKMLILAQTEKEIEDIKSGKAIVSLNDFNNPKIISLEGEQQYDKSGSMEPYINMDSLTKTIRANFLANELQKEMNIANSLIIAEEILSTDQTEPTTEQIEDDWLYRWRDSASTSSSEKLQELWGRILAGEMKSPGSYSLRTIDFIKNLTQKEATQIQKLFSFVFFGNIIKNKEIGEDFNNEYLKEQLRFGFLSEMQALGVISGVESFGLTSTFKSLKEEEFYHFYIYNDKVMQITHNDPKKELILGVIILTPLGHELRSLCPVTIDSTYLNYVIELIKSLGFKITIGDYIEDTDGRCYSRNNVEV</sequence>
<proteinExistence type="predicted"/>
<protein>
    <submittedName>
        <fullName evidence="2">Protein of uncharacterized function (DUF2806)</fullName>
    </submittedName>
</protein>